<dbReference type="PROSITE" id="PS01149">
    <property type="entry name" value="PSI_RSU"/>
    <property type="match status" value="1"/>
</dbReference>
<dbReference type="PANTHER" id="PTHR47683">
    <property type="entry name" value="PSEUDOURIDINE SYNTHASE FAMILY PROTEIN-RELATED"/>
    <property type="match status" value="1"/>
</dbReference>
<keyword evidence="3 5" id="KW-0694">RNA-binding</keyword>
<dbReference type="InterPro" id="IPR018496">
    <property type="entry name" value="PsdUridine_synth_RsuA/RluB_CS"/>
</dbReference>
<feature type="compositionally biased region" description="Gly residues" evidence="7">
    <location>
        <begin position="550"/>
        <end position="590"/>
    </location>
</feature>
<name>A0A7W7N5L2_9CAUL</name>
<evidence type="ECO:0000256" key="2">
    <source>
        <dbReference type="ARBA" id="ARBA00008348"/>
    </source>
</evidence>
<comment type="catalytic activity">
    <reaction evidence="1">
        <text>a uridine in RNA = a pseudouridine in RNA</text>
        <dbReference type="Rhea" id="RHEA:48348"/>
        <dbReference type="Rhea" id="RHEA-COMP:12068"/>
        <dbReference type="Rhea" id="RHEA-COMP:12069"/>
        <dbReference type="ChEBI" id="CHEBI:65314"/>
        <dbReference type="ChEBI" id="CHEBI:65315"/>
    </reaction>
</comment>
<dbReference type="PROSITE" id="PS50889">
    <property type="entry name" value="S4"/>
    <property type="match status" value="1"/>
</dbReference>
<feature type="compositionally biased region" description="Basic and acidic residues" evidence="7">
    <location>
        <begin position="1"/>
        <end position="56"/>
    </location>
</feature>
<dbReference type="InterPro" id="IPR006145">
    <property type="entry name" value="PsdUridine_synth_RsuA/RluA"/>
</dbReference>
<reference evidence="9 10" key="1">
    <citation type="submission" date="2020-08" db="EMBL/GenBank/DDBJ databases">
        <title>Functional genomics of gut bacteria from endangered species of beetles.</title>
        <authorList>
            <person name="Carlos-Shanley C."/>
        </authorList>
    </citation>
    <scope>NUCLEOTIDE SEQUENCE [LARGE SCALE GENOMIC DNA]</scope>
    <source>
        <strain evidence="9 10">S00123</strain>
    </source>
</reference>
<proteinExistence type="inferred from homology"/>
<evidence type="ECO:0000256" key="4">
    <source>
        <dbReference type="ARBA" id="ARBA00023235"/>
    </source>
</evidence>
<gene>
    <name evidence="9" type="ORF">HNP32_003262</name>
</gene>
<dbReference type="SMART" id="SM00363">
    <property type="entry name" value="S4"/>
    <property type="match status" value="1"/>
</dbReference>
<feature type="domain" description="RNA-binding S4" evidence="8">
    <location>
        <begin position="82"/>
        <end position="141"/>
    </location>
</feature>
<feature type="region of interest" description="Disordered" evidence="7">
    <location>
        <begin position="1"/>
        <end position="80"/>
    </location>
</feature>
<dbReference type="InterPro" id="IPR020103">
    <property type="entry name" value="PsdUridine_synth_cat_dom_sf"/>
</dbReference>
<dbReference type="Pfam" id="PF00849">
    <property type="entry name" value="PseudoU_synth_2"/>
    <property type="match status" value="1"/>
</dbReference>
<evidence type="ECO:0000313" key="10">
    <source>
        <dbReference type="Proteomes" id="UP000539957"/>
    </source>
</evidence>
<dbReference type="InterPro" id="IPR020094">
    <property type="entry name" value="TruA/RsuA/RluB/E/F_N"/>
</dbReference>
<accession>A0A7W7N5L2</accession>
<dbReference type="Gene3D" id="3.30.70.580">
    <property type="entry name" value="Pseudouridine synthase I, catalytic domain, N-terminal subdomain"/>
    <property type="match status" value="1"/>
</dbReference>
<evidence type="ECO:0000256" key="5">
    <source>
        <dbReference type="PROSITE-ProRule" id="PRU00182"/>
    </source>
</evidence>
<feature type="compositionally biased region" description="Basic and acidic residues" evidence="7">
    <location>
        <begin position="380"/>
        <end position="404"/>
    </location>
</feature>
<feature type="compositionally biased region" description="Basic and acidic residues" evidence="7">
    <location>
        <begin position="437"/>
        <end position="545"/>
    </location>
</feature>
<dbReference type="GO" id="GO:0120159">
    <property type="term" value="F:rRNA pseudouridine synthase activity"/>
    <property type="evidence" value="ECO:0007669"/>
    <property type="project" value="UniProtKB-ARBA"/>
</dbReference>
<dbReference type="InterPro" id="IPR050343">
    <property type="entry name" value="RsuA_PseudoU_synthase"/>
</dbReference>
<dbReference type="InterPro" id="IPR042092">
    <property type="entry name" value="PsdUridine_s_RsuA/RluB/E/F_cat"/>
</dbReference>
<dbReference type="Proteomes" id="UP000539957">
    <property type="component" value="Unassembled WGS sequence"/>
</dbReference>
<dbReference type="Pfam" id="PF01479">
    <property type="entry name" value="S4"/>
    <property type="match status" value="1"/>
</dbReference>
<keyword evidence="4 6" id="KW-0413">Isomerase</keyword>
<dbReference type="AlphaFoldDB" id="A0A7W7N5L2"/>
<dbReference type="InterPro" id="IPR000748">
    <property type="entry name" value="PsdUridine_synth_RsuA/RluB/E/F"/>
</dbReference>
<evidence type="ECO:0000256" key="6">
    <source>
        <dbReference type="RuleBase" id="RU003887"/>
    </source>
</evidence>
<evidence type="ECO:0000256" key="3">
    <source>
        <dbReference type="ARBA" id="ARBA00022884"/>
    </source>
</evidence>
<sequence>MDRHPKDNDKNPRFRQDDGPRGPRKFADARPDKGGFGDRKGPPRGDRKDDRGDKPFVKGAGKGGPKGGPNAGKEPTTPARSERIAKAMARAGIASRREVERLIGLGKVAVNGRILDTPATLVTRDDVITVNGKPMGSAQATRVWRYHKPAGLLTSHNDPAGRPTVFDALPSGLPRVISVGRLDMNTEGLLLLTNDGELSRALEMPDTALVRHYRARARGRITQAELDKLKTGCTVDGIHYGPMEATIDKAKEKEDGERSSANLWISVSITEGKNREVRKVLESIGLTVNRLIRLAYGPFQLGTLPVGAVEEVGPRVIREMLAEHIRPENLPTGNTVSTPAPIPGRRTSSPIVAGRSGSAMSDPSRKPSRVRAATEATENAVDRRDRPAKKEGWAKSAPKFEHSKTFKPRARPEAAQGGEWSDRPRKPFNRSEPQLIADRRAPRDGAKGGFGDRPKRDFQPRDGARSGGDRPQRDFKPREGGSFGDRPKRDFQPRDGAPRSGGERPQRDFKPREGGFGDRPQRDFKPREGGSGERPQRDFKPRDGAPRSGGKPGGFGSKPGGFGGKPGGSRPGGGKPFGGKPSGGRGGPRG</sequence>
<evidence type="ECO:0000256" key="7">
    <source>
        <dbReference type="SAM" id="MobiDB-lite"/>
    </source>
</evidence>
<keyword evidence="10" id="KW-1185">Reference proteome</keyword>
<dbReference type="Gene3D" id="3.30.70.1560">
    <property type="entry name" value="Alpha-L RNA-binding motif"/>
    <property type="match status" value="1"/>
</dbReference>
<dbReference type="InterPro" id="IPR002942">
    <property type="entry name" value="S4_RNA-bd"/>
</dbReference>
<dbReference type="RefSeq" id="WP_184272880.1">
    <property type="nucleotide sequence ID" value="NZ_JACHKY010000006.1"/>
</dbReference>
<comment type="similarity">
    <text evidence="2 6">Belongs to the pseudouridine synthase RsuA family.</text>
</comment>
<organism evidence="9 10">
    <name type="scientific">Brevundimonas bullata</name>
    <dbReference type="NCBI Taxonomy" id="13160"/>
    <lineage>
        <taxon>Bacteria</taxon>
        <taxon>Pseudomonadati</taxon>
        <taxon>Pseudomonadota</taxon>
        <taxon>Alphaproteobacteria</taxon>
        <taxon>Caulobacterales</taxon>
        <taxon>Caulobacteraceae</taxon>
        <taxon>Brevundimonas</taxon>
    </lineage>
</organism>
<dbReference type="CDD" id="cd00165">
    <property type="entry name" value="S4"/>
    <property type="match status" value="1"/>
</dbReference>
<feature type="compositionally biased region" description="Gly residues" evidence="7">
    <location>
        <begin position="60"/>
        <end position="70"/>
    </location>
</feature>
<evidence type="ECO:0000259" key="8">
    <source>
        <dbReference type="SMART" id="SM00363"/>
    </source>
</evidence>
<feature type="region of interest" description="Disordered" evidence="7">
    <location>
        <begin position="328"/>
        <end position="590"/>
    </location>
</feature>
<dbReference type="Gene3D" id="3.10.290.10">
    <property type="entry name" value="RNA-binding S4 domain"/>
    <property type="match status" value="1"/>
</dbReference>
<evidence type="ECO:0000313" key="9">
    <source>
        <dbReference type="EMBL" id="MBB4799504.1"/>
    </source>
</evidence>
<protein>
    <recommendedName>
        <fullName evidence="6">Pseudouridine synthase</fullName>
        <ecNumber evidence="6">5.4.99.-</ecNumber>
    </recommendedName>
</protein>
<dbReference type="NCBIfam" id="TIGR00093">
    <property type="entry name" value="pseudouridine synthase"/>
    <property type="match status" value="1"/>
</dbReference>
<dbReference type="EC" id="5.4.99.-" evidence="6"/>
<dbReference type="EMBL" id="JACHKY010000006">
    <property type="protein sequence ID" value="MBB4799504.1"/>
    <property type="molecule type" value="Genomic_DNA"/>
</dbReference>
<comment type="caution">
    <text evidence="9">The sequence shown here is derived from an EMBL/GenBank/DDBJ whole genome shotgun (WGS) entry which is preliminary data.</text>
</comment>
<dbReference type="GO" id="GO:0000455">
    <property type="term" value="P:enzyme-directed rRNA pseudouridine synthesis"/>
    <property type="evidence" value="ECO:0007669"/>
    <property type="project" value="UniProtKB-ARBA"/>
</dbReference>
<dbReference type="InterPro" id="IPR036986">
    <property type="entry name" value="S4_RNA-bd_sf"/>
</dbReference>
<dbReference type="SUPFAM" id="SSF55120">
    <property type="entry name" value="Pseudouridine synthase"/>
    <property type="match status" value="1"/>
</dbReference>
<dbReference type="SUPFAM" id="SSF55174">
    <property type="entry name" value="Alpha-L RNA-binding motif"/>
    <property type="match status" value="1"/>
</dbReference>
<evidence type="ECO:0000256" key="1">
    <source>
        <dbReference type="ARBA" id="ARBA00000073"/>
    </source>
</evidence>
<dbReference type="PANTHER" id="PTHR47683:SF3">
    <property type="entry name" value="RIBOSOMAL LARGE SUBUNIT PSEUDOURIDINE SYNTHASE B"/>
    <property type="match status" value="1"/>
</dbReference>
<dbReference type="GO" id="GO:0003723">
    <property type="term" value="F:RNA binding"/>
    <property type="evidence" value="ECO:0007669"/>
    <property type="project" value="UniProtKB-KW"/>
</dbReference>